<evidence type="ECO:0000313" key="6">
    <source>
        <dbReference type="EMBL" id="MBZ5708767.1"/>
    </source>
</evidence>
<gene>
    <name evidence="6" type="ORF">K7C98_05835</name>
</gene>
<evidence type="ECO:0000256" key="1">
    <source>
        <dbReference type="ARBA" id="ARBA00022603"/>
    </source>
</evidence>
<dbReference type="GO" id="GO:0032259">
    <property type="term" value="P:methylation"/>
    <property type="evidence" value="ECO:0007669"/>
    <property type="project" value="UniProtKB-KW"/>
</dbReference>
<dbReference type="PANTHER" id="PTHR43712">
    <property type="entry name" value="PUTATIVE (AFU_ORTHOLOGUE AFUA_4G14580)-RELATED"/>
    <property type="match status" value="1"/>
</dbReference>
<dbReference type="InterPro" id="IPR012967">
    <property type="entry name" value="COMT_dimerisation"/>
</dbReference>
<dbReference type="PROSITE" id="PS51683">
    <property type="entry name" value="SAM_OMT_II"/>
    <property type="match status" value="1"/>
</dbReference>
<sequence>MTQTPSPSPAQTLMHLLSGKFVARSLGLVAELGIADLLRDGPRAIEALARDTGSHPRALYRVMRALAGIGVFAEAAGQTFALTPLSQALRSDAPGSMRGMARWLGAEPEAWRAWGDLGHSVRTGQPASAEVFAYFAANPTAGAIFDAAMASGTHVTAEAVAAAYDFASAGRVVDVGGGQGTLLLAIRAAHPTIKATLFDVPHVIARARAALTSQSSWLELATGSFFERVPPGDTCLLKHVVHDWSDELAGVILRRCRQALRPGGRVLVIERPIGPDDRAVHWMDLEMLVMTSGGQERTVGEFAALFARAGLTLVRTIETRSPVVILEAAAA</sequence>
<dbReference type="RefSeq" id="WP_224190532.1">
    <property type="nucleotide sequence ID" value="NZ_JAIRAU010000001.1"/>
</dbReference>
<dbReference type="InterPro" id="IPR036388">
    <property type="entry name" value="WH-like_DNA-bd_sf"/>
</dbReference>
<dbReference type="PIRSF" id="PIRSF005739">
    <property type="entry name" value="O-mtase"/>
    <property type="match status" value="1"/>
</dbReference>
<evidence type="ECO:0000259" key="4">
    <source>
        <dbReference type="Pfam" id="PF00891"/>
    </source>
</evidence>
<evidence type="ECO:0000313" key="7">
    <source>
        <dbReference type="Proteomes" id="UP001139031"/>
    </source>
</evidence>
<keyword evidence="3" id="KW-0949">S-adenosyl-L-methionine</keyword>
<dbReference type="Gene3D" id="1.10.10.10">
    <property type="entry name" value="Winged helix-like DNA-binding domain superfamily/Winged helix DNA-binding domain"/>
    <property type="match status" value="1"/>
</dbReference>
<dbReference type="InterPro" id="IPR016461">
    <property type="entry name" value="COMT-like"/>
</dbReference>
<dbReference type="Pfam" id="PF00891">
    <property type="entry name" value="Methyltransf_2"/>
    <property type="match status" value="1"/>
</dbReference>
<dbReference type="GO" id="GO:0008168">
    <property type="term" value="F:methyltransferase activity"/>
    <property type="evidence" value="ECO:0007669"/>
    <property type="project" value="UniProtKB-KW"/>
</dbReference>
<comment type="caution">
    <text evidence="6">The sequence shown here is derived from an EMBL/GenBank/DDBJ whole genome shotgun (WGS) entry which is preliminary data.</text>
</comment>
<keyword evidence="2" id="KW-0808">Transferase</keyword>
<proteinExistence type="predicted"/>
<dbReference type="Gene3D" id="3.40.50.150">
    <property type="entry name" value="Vaccinia Virus protein VP39"/>
    <property type="match status" value="1"/>
</dbReference>
<dbReference type="PANTHER" id="PTHR43712:SF2">
    <property type="entry name" value="O-METHYLTRANSFERASE CICE"/>
    <property type="match status" value="1"/>
</dbReference>
<name>A0ABS7TKV3_9BACT</name>
<dbReference type="EMBL" id="JAIRAU010000001">
    <property type="protein sequence ID" value="MBZ5708767.1"/>
    <property type="molecule type" value="Genomic_DNA"/>
</dbReference>
<evidence type="ECO:0000256" key="2">
    <source>
        <dbReference type="ARBA" id="ARBA00022679"/>
    </source>
</evidence>
<dbReference type="InterPro" id="IPR001077">
    <property type="entry name" value="COMT_C"/>
</dbReference>
<dbReference type="CDD" id="cd02440">
    <property type="entry name" value="AdoMet_MTases"/>
    <property type="match status" value="1"/>
</dbReference>
<evidence type="ECO:0000256" key="3">
    <source>
        <dbReference type="ARBA" id="ARBA00022691"/>
    </source>
</evidence>
<accession>A0ABS7TKV3</accession>
<keyword evidence="7" id="KW-1185">Reference proteome</keyword>
<dbReference type="InterPro" id="IPR036390">
    <property type="entry name" value="WH_DNA-bd_sf"/>
</dbReference>
<feature type="domain" description="O-methyltransferase dimerisation" evidence="5">
    <location>
        <begin position="14"/>
        <end position="89"/>
    </location>
</feature>
<protein>
    <submittedName>
        <fullName evidence="6">SAM-dependent methyltransferase</fullName>
    </submittedName>
</protein>
<feature type="domain" description="O-methyltransferase C-terminal" evidence="4">
    <location>
        <begin position="129"/>
        <end position="311"/>
    </location>
</feature>
<dbReference type="Proteomes" id="UP001139031">
    <property type="component" value="Unassembled WGS sequence"/>
</dbReference>
<dbReference type="SUPFAM" id="SSF53335">
    <property type="entry name" value="S-adenosyl-L-methionine-dependent methyltransferases"/>
    <property type="match status" value="1"/>
</dbReference>
<dbReference type="Pfam" id="PF08100">
    <property type="entry name" value="Dimerisation"/>
    <property type="match status" value="1"/>
</dbReference>
<keyword evidence="1 6" id="KW-0489">Methyltransferase</keyword>
<dbReference type="Gene3D" id="1.10.287.1350">
    <property type="match status" value="1"/>
</dbReference>
<evidence type="ECO:0000259" key="5">
    <source>
        <dbReference type="Pfam" id="PF08100"/>
    </source>
</evidence>
<reference evidence="6" key="1">
    <citation type="submission" date="2021-08" db="EMBL/GenBank/DDBJ databases">
        <authorList>
            <person name="Stevens D.C."/>
        </authorList>
    </citation>
    <scope>NUCLEOTIDE SEQUENCE</scope>
    <source>
        <strain evidence="6">DSM 53165</strain>
    </source>
</reference>
<organism evidence="6 7">
    <name type="scientific">Nannocystis pusilla</name>
    <dbReference type="NCBI Taxonomy" id="889268"/>
    <lineage>
        <taxon>Bacteria</taxon>
        <taxon>Pseudomonadati</taxon>
        <taxon>Myxococcota</taxon>
        <taxon>Polyangia</taxon>
        <taxon>Nannocystales</taxon>
        <taxon>Nannocystaceae</taxon>
        <taxon>Nannocystis</taxon>
    </lineage>
</organism>
<dbReference type="InterPro" id="IPR029063">
    <property type="entry name" value="SAM-dependent_MTases_sf"/>
</dbReference>
<dbReference type="SUPFAM" id="SSF46785">
    <property type="entry name" value="Winged helix' DNA-binding domain"/>
    <property type="match status" value="1"/>
</dbReference>